<dbReference type="SMART" id="SM00342">
    <property type="entry name" value="HTH_ARAC"/>
    <property type="match status" value="1"/>
</dbReference>
<protein>
    <submittedName>
        <fullName evidence="2">Helix-turn-helix transcriptional regulator</fullName>
    </submittedName>
</protein>
<dbReference type="PANTHER" id="PTHR11019:SF199">
    <property type="entry name" value="HTH-TYPE TRANSCRIPTIONAL REGULATOR NIMR"/>
    <property type="match status" value="1"/>
</dbReference>
<dbReference type="InterPro" id="IPR014710">
    <property type="entry name" value="RmlC-like_jellyroll"/>
</dbReference>
<dbReference type="InterPro" id="IPR018060">
    <property type="entry name" value="HTH_AraC"/>
</dbReference>
<dbReference type="InterPro" id="IPR011051">
    <property type="entry name" value="RmlC_Cupin_sf"/>
</dbReference>
<gene>
    <name evidence="2" type="ORF">GCM10009855_13400</name>
</gene>
<evidence type="ECO:0000313" key="3">
    <source>
        <dbReference type="Proteomes" id="UP001501170"/>
    </source>
</evidence>
<dbReference type="PANTHER" id="PTHR11019">
    <property type="entry name" value="HTH-TYPE TRANSCRIPTIONAL REGULATOR NIMR"/>
    <property type="match status" value="1"/>
</dbReference>
<evidence type="ECO:0000313" key="2">
    <source>
        <dbReference type="EMBL" id="GAA2375483.1"/>
    </source>
</evidence>
<dbReference type="Pfam" id="PF12833">
    <property type="entry name" value="HTH_18"/>
    <property type="match status" value="1"/>
</dbReference>
<dbReference type="PROSITE" id="PS01124">
    <property type="entry name" value="HTH_ARAC_FAMILY_2"/>
    <property type="match status" value="1"/>
</dbReference>
<accession>A0ABN3HBZ2</accession>
<dbReference type="Proteomes" id="UP001501170">
    <property type="component" value="Unassembled WGS sequence"/>
</dbReference>
<dbReference type="Gene3D" id="1.10.10.60">
    <property type="entry name" value="Homeodomain-like"/>
    <property type="match status" value="1"/>
</dbReference>
<name>A0ABN3HBZ2_9ACTN</name>
<dbReference type="SUPFAM" id="SSF51182">
    <property type="entry name" value="RmlC-like cupins"/>
    <property type="match status" value="1"/>
</dbReference>
<organism evidence="2 3">
    <name type="scientific">Gordonia cholesterolivorans</name>
    <dbReference type="NCBI Taxonomy" id="559625"/>
    <lineage>
        <taxon>Bacteria</taxon>
        <taxon>Bacillati</taxon>
        <taxon>Actinomycetota</taxon>
        <taxon>Actinomycetes</taxon>
        <taxon>Mycobacteriales</taxon>
        <taxon>Gordoniaceae</taxon>
        <taxon>Gordonia</taxon>
    </lineage>
</organism>
<comment type="caution">
    <text evidence="2">The sequence shown here is derived from an EMBL/GenBank/DDBJ whole genome shotgun (WGS) entry which is preliminary data.</text>
</comment>
<reference evidence="2 3" key="1">
    <citation type="journal article" date="2019" name="Int. J. Syst. Evol. Microbiol.">
        <title>The Global Catalogue of Microorganisms (GCM) 10K type strain sequencing project: providing services to taxonomists for standard genome sequencing and annotation.</title>
        <authorList>
            <consortium name="The Broad Institute Genomics Platform"/>
            <consortium name="The Broad Institute Genome Sequencing Center for Infectious Disease"/>
            <person name="Wu L."/>
            <person name="Ma J."/>
        </authorList>
    </citation>
    <scope>NUCLEOTIDE SEQUENCE [LARGE SCALE GENOMIC DNA]</scope>
    <source>
        <strain evidence="2 3">JCM 16227</strain>
    </source>
</reference>
<evidence type="ECO:0000259" key="1">
    <source>
        <dbReference type="PROSITE" id="PS01124"/>
    </source>
</evidence>
<feature type="domain" description="HTH araC/xylS-type" evidence="1">
    <location>
        <begin position="161"/>
        <end position="242"/>
    </location>
</feature>
<keyword evidence="3" id="KW-1185">Reference proteome</keyword>
<sequence length="249" mass="26380">MAERVPSRLATLVPGAAPKFLGHGTHSHHLPHLIYVAAGSATLDVAGEQVLLADQEAVWLAADLPHSARYSPGSLVLGPLLSPTTTPPEPVHRLGSVPALTAVMTGVLGAAPSTAEQVAVFREAIEEVLAGLSGPYFALPMPRHPVAAAIAVEAPLSARPLDELADRHGTSVRHVQRLFVSETGIPFRQWRVRARLNVAIDRLRAGSSVRRAALAAGYETASGLQKALRREAGVDAESIRSVRRTRLTS</sequence>
<dbReference type="EMBL" id="BAAARB010000005">
    <property type="protein sequence ID" value="GAA2375483.1"/>
    <property type="molecule type" value="Genomic_DNA"/>
</dbReference>
<dbReference type="Gene3D" id="2.60.120.10">
    <property type="entry name" value="Jelly Rolls"/>
    <property type="match status" value="1"/>
</dbReference>
<proteinExistence type="predicted"/>
<dbReference type="RefSeq" id="WP_346075517.1">
    <property type="nucleotide sequence ID" value="NZ_BAAARB010000005.1"/>
</dbReference>